<dbReference type="AlphaFoldDB" id="A0AA43B0V9"/>
<comment type="cofactor">
    <cofactor evidence="1">
        <name>FAD</name>
        <dbReference type="ChEBI" id="CHEBI:57692"/>
    </cofactor>
</comment>
<feature type="domain" description="FAD/NAD(P)-binding" evidence="5">
    <location>
        <begin position="7"/>
        <end position="315"/>
    </location>
</feature>
<dbReference type="SUPFAM" id="SSF55424">
    <property type="entry name" value="FAD/NAD-linked reductases, dimerisation (C-terminal) domain"/>
    <property type="match status" value="1"/>
</dbReference>
<dbReference type="EC" id="1.8.1.4" evidence="6"/>
<keyword evidence="6" id="KW-0560">Oxidoreductase</keyword>
<dbReference type="Pfam" id="PF02852">
    <property type="entry name" value="Pyr_redox_dim"/>
    <property type="match status" value="1"/>
</dbReference>
<dbReference type="Gene3D" id="3.50.50.60">
    <property type="entry name" value="FAD/NAD(P)-binding domain"/>
    <property type="match status" value="2"/>
</dbReference>
<gene>
    <name evidence="6" type="ORF">N5K24_12605</name>
</gene>
<dbReference type="PRINTS" id="PR00411">
    <property type="entry name" value="PNDRDTASEI"/>
</dbReference>
<dbReference type="EMBL" id="JAOCKG010000004">
    <property type="protein sequence ID" value="MDH2051245.1"/>
    <property type="molecule type" value="Genomic_DNA"/>
</dbReference>
<comment type="caution">
    <text evidence="6">The sequence shown here is derived from an EMBL/GenBank/DDBJ whole genome shotgun (WGS) entry which is preliminary data.</text>
</comment>
<dbReference type="PANTHER" id="PTHR43014:SF4">
    <property type="entry name" value="PYRIDINE NUCLEOTIDE-DISULFIDE OXIDOREDUCTASE RCLA-RELATED"/>
    <property type="match status" value="1"/>
</dbReference>
<keyword evidence="2" id="KW-0285">Flavoprotein</keyword>
<dbReference type="InterPro" id="IPR016156">
    <property type="entry name" value="FAD/NAD-linked_Rdtase_dimer_sf"/>
</dbReference>
<evidence type="ECO:0000313" key="6">
    <source>
        <dbReference type="EMBL" id="MDH2051245.1"/>
    </source>
</evidence>
<evidence type="ECO:0000256" key="2">
    <source>
        <dbReference type="ARBA" id="ARBA00022630"/>
    </source>
</evidence>
<dbReference type="InterPro" id="IPR023753">
    <property type="entry name" value="FAD/NAD-binding_dom"/>
</dbReference>
<reference evidence="6" key="1">
    <citation type="submission" date="2022-09" db="EMBL/GenBank/DDBJ databases">
        <title>Intensive care unit water sources are persistently colonized with multi-drug resistant bacteria and are the site of extensive horizontal gene transfer of antibiotic resistance genes.</title>
        <authorList>
            <person name="Diorio-Toth L."/>
        </authorList>
    </citation>
    <scope>NUCLEOTIDE SEQUENCE</scope>
    <source>
        <strain evidence="6">GD03676</strain>
    </source>
</reference>
<evidence type="ECO:0000256" key="3">
    <source>
        <dbReference type="ARBA" id="ARBA00022827"/>
    </source>
</evidence>
<organism evidence="6 7">
    <name type="scientific">Achromobacter marplatensis</name>
    <dbReference type="NCBI Taxonomy" id="470868"/>
    <lineage>
        <taxon>Bacteria</taxon>
        <taxon>Pseudomonadati</taxon>
        <taxon>Pseudomonadota</taxon>
        <taxon>Betaproteobacteria</taxon>
        <taxon>Burkholderiales</taxon>
        <taxon>Alcaligenaceae</taxon>
        <taxon>Achromobacter</taxon>
    </lineage>
</organism>
<accession>A0AA43B0V9</accession>
<dbReference type="RefSeq" id="WP_280026951.1">
    <property type="nucleotide sequence ID" value="NZ_JAOCKG010000004.1"/>
</dbReference>
<dbReference type="Proteomes" id="UP001161276">
    <property type="component" value="Unassembled WGS sequence"/>
</dbReference>
<dbReference type="InterPro" id="IPR004099">
    <property type="entry name" value="Pyr_nucl-diS_OxRdtase_dimer"/>
</dbReference>
<dbReference type="GO" id="GO:0003955">
    <property type="term" value="F:NAD(P)H dehydrogenase (quinone) activity"/>
    <property type="evidence" value="ECO:0007669"/>
    <property type="project" value="TreeGrafter"/>
</dbReference>
<dbReference type="GO" id="GO:0004148">
    <property type="term" value="F:dihydrolipoyl dehydrogenase (NADH) activity"/>
    <property type="evidence" value="ECO:0007669"/>
    <property type="project" value="UniProtKB-EC"/>
</dbReference>
<evidence type="ECO:0000256" key="1">
    <source>
        <dbReference type="ARBA" id="ARBA00001974"/>
    </source>
</evidence>
<dbReference type="PRINTS" id="PR00368">
    <property type="entry name" value="FADPNR"/>
</dbReference>
<sequence length="458" mass="48171">MKTLNVDAVVIGAGTAGANAFHILKAAGAKVLLVDRGPLGTTCARVGCMPSKAALHAAARWSIGRDLAIDAAHLAHTPDDMWREARDMRDTLAKGAAQRTIKAAAENLLMGEARFLSPNTLLVDGAQIQARAFVVCTGSRPVIPAALLSLGDRLITTDSLFELEALPSRIGVLGMGAIGLEMGVALARLGITVVGADQREAVGGAEDPCVQARAQAHFGALFPLWLGGVVQADADCDKVRLVQGGRQTTVDRLLVAAGRQPNFEALDLPAAGIDLDEHNRPRIDPRTLEAGPENILFAGDVYAERPLMHEAADEGAAAGKAALALLGKGPAATLKRRTAMSIVFTDPDLCAVGLSYRQAVERRAIVGEAEGSSNGRSRILAAQNNLVRIYADPSSGRLLGASLFATHGEHLAHQLAWAAHAGQTINDLLAAPFYHPSVEEMLQSALKDAHRQLPEETC</sequence>
<name>A0AA43B0V9_9BURK</name>
<dbReference type="SUPFAM" id="SSF51905">
    <property type="entry name" value="FAD/NAD(P)-binding domain"/>
    <property type="match status" value="1"/>
</dbReference>
<feature type="domain" description="Pyridine nucleotide-disulphide oxidoreductase dimerisation" evidence="4">
    <location>
        <begin position="341"/>
        <end position="445"/>
    </location>
</feature>
<dbReference type="InterPro" id="IPR036188">
    <property type="entry name" value="FAD/NAD-bd_sf"/>
</dbReference>
<dbReference type="Pfam" id="PF07992">
    <property type="entry name" value="Pyr_redox_2"/>
    <property type="match status" value="1"/>
</dbReference>
<protein>
    <submittedName>
        <fullName evidence="6">Dihydrolipoyl dehydrogenase</fullName>
        <ecNumber evidence="6">1.8.1.4</ecNumber>
    </submittedName>
</protein>
<evidence type="ECO:0000259" key="5">
    <source>
        <dbReference type="Pfam" id="PF07992"/>
    </source>
</evidence>
<evidence type="ECO:0000259" key="4">
    <source>
        <dbReference type="Pfam" id="PF02852"/>
    </source>
</evidence>
<proteinExistence type="predicted"/>
<dbReference type="NCBIfam" id="NF004939">
    <property type="entry name" value="PRK06292.1-1"/>
    <property type="match status" value="1"/>
</dbReference>
<dbReference type="Gene3D" id="3.30.390.30">
    <property type="match status" value="1"/>
</dbReference>
<dbReference type="PANTHER" id="PTHR43014">
    <property type="entry name" value="MERCURIC REDUCTASE"/>
    <property type="match status" value="1"/>
</dbReference>
<dbReference type="GO" id="GO:0050660">
    <property type="term" value="F:flavin adenine dinucleotide binding"/>
    <property type="evidence" value="ECO:0007669"/>
    <property type="project" value="TreeGrafter"/>
</dbReference>
<keyword evidence="3" id="KW-0274">FAD</keyword>
<evidence type="ECO:0000313" key="7">
    <source>
        <dbReference type="Proteomes" id="UP001161276"/>
    </source>
</evidence>